<dbReference type="STRING" id="451379.A0A158R618"/>
<dbReference type="Pfam" id="PF10044">
    <property type="entry name" value="LIN52"/>
    <property type="match status" value="1"/>
</dbReference>
<dbReference type="GO" id="GO:0006355">
    <property type="term" value="P:regulation of DNA-templated transcription"/>
    <property type="evidence" value="ECO:0007669"/>
    <property type="project" value="InterPro"/>
</dbReference>
<dbReference type="InterPro" id="IPR018737">
    <property type="entry name" value="DREAM_LIN52"/>
</dbReference>
<dbReference type="PANTHER" id="PTHR31489">
    <property type="entry name" value="LIN52 FAMILY MEMBER"/>
    <property type="match status" value="1"/>
</dbReference>
<dbReference type="AlphaFoldDB" id="A0A158R618"/>
<reference evidence="3" key="1">
    <citation type="submission" date="2016-04" db="UniProtKB">
        <authorList>
            <consortium name="WormBaseParasite"/>
        </authorList>
    </citation>
    <scope>IDENTIFICATION</scope>
</reference>
<dbReference type="Proteomes" id="UP000046393">
    <property type="component" value="Unplaced"/>
</dbReference>
<evidence type="ECO:0000313" key="3">
    <source>
        <dbReference type="WBParaSite" id="SMUV_0000910701-mRNA-1"/>
    </source>
</evidence>
<keyword evidence="2" id="KW-1185">Reference proteome</keyword>
<comment type="similarity">
    <text evidence="1">Belongs to the lin-52 family.</text>
</comment>
<protein>
    <submittedName>
        <fullName evidence="3">Protein lin-52 homolog</fullName>
    </submittedName>
</protein>
<organism evidence="2 3">
    <name type="scientific">Syphacia muris</name>
    <dbReference type="NCBI Taxonomy" id="451379"/>
    <lineage>
        <taxon>Eukaryota</taxon>
        <taxon>Metazoa</taxon>
        <taxon>Ecdysozoa</taxon>
        <taxon>Nematoda</taxon>
        <taxon>Chromadorea</taxon>
        <taxon>Rhabditida</taxon>
        <taxon>Spirurina</taxon>
        <taxon>Oxyuridomorpha</taxon>
        <taxon>Oxyuroidea</taxon>
        <taxon>Oxyuridae</taxon>
        <taxon>Syphacia</taxon>
    </lineage>
</organism>
<sequence length="107" mass="12230">MESKPLSSYLECKEEIDQRKSPELWPEEIPGAWEVSKANMSCMGDNKPATRFRTDLDPQDVRLVNELGQLNADQLMEYVKNLQNNAFTLGIEEGSLTFCVFLLNFVI</sequence>
<evidence type="ECO:0000313" key="2">
    <source>
        <dbReference type="Proteomes" id="UP000046393"/>
    </source>
</evidence>
<dbReference type="PANTHER" id="PTHR31489:SF2">
    <property type="entry name" value="PROTEIN LIN-52 HOMOLOG"/>
    <property type="match status" value="1"/>
</dbReference>
<dbReference type="WBParaSite" id="SMUV_0000910701-mRNA-1">
    <property type="protein sequence ID" value="SMUV_0000910701-mRNA-1"/>
    <property type="gene ID" value="SMUV_0000910701"/>
</dbReference>
<dbReference type="GO" id="GO:0070176">
    <property type="term" value="C:DRM complex"/>
    <property type="evidence" value="ECO:0007669"/>
    <property type="project" value="InterPro"/>
</dbReference>
<name>A0A158R618_9BILA</name>
<accession>A0A158R618</accession>
<proteinExistence type="inferred from homology"/>
<evidence type="ECO:0000256" key="1">
    <source>
        <dbReference type="ARBA" id="ARBA00005456"/>
    </source>
</evidence>